<sequence>MKQITYLDKLMENEEFREKFEEEYRSITILDIWLSKLNYGWSLDDVPNKEIREAIIDILQT</sequence>
<organism evidence="1">
    <name type="scientific">viral metagenome</name>
    <dbReference type="NCBI Taxonomy" id="1070528"/>
    <lineage>
        <taxon>unclassified sequences</taxon>
        <taxon>metagenomes</taxon>
        <taxon>organismal metagenomes</taxon>
    </lineage>
</organism>
<dbReference type="AlphaFoldDB" id="A0A6M3L0R7"/>
<proteinExistence type="predicted"/>
<name>A0A6M3L0R7_9ZZZZ</name>
<evidence type="ECO:0000313" key="1">
    <source>
        <dbReference type="EMBL" id="QJA88157.1"/>
    </source>
</evidence>
<gene>
    <name evidence="1" type="ORF">MM415B02817_0004</name>
</gene>
<accession>A0A6M3L0R7</accession>
<dbReference type="EMBL" id="MT142758">
    <property type="protein sequence ID" value="QJA88157.1"/>
    <property type="molecule type" value="Genomic_DNA"/>
</dbReference>
<reference evidence="1" key="1">
    <citation type="submission" date="2020-03" db="EMBL/GenBank/DDBJ databases">
        <title>The deep terrestrial virosphere.</title>
        <authorList>
            <person name="Holmfeldt K."/>
            <person name="Nilsson E."/>
            <person name="Simone D."/>
            <person name="Lopez-Fernandez M."/>
            <person name="Wu X."/>
            <person name="de Brujin I."/>
            <person name="Lundin D."/>
            <person name="Andersson A."/>
            <person name="Bertilsson S."/>
            <person name="Dopson M."/>
        </authorList>
    </citation>
    <scope>NUCLEOTIDE SEQUENCE</scope>
    <source>
        <strain evidence="1">MM415B02817</strain>
    </source>
</reference>
<protein>
    <submittedName>
        <fullName evidence="1">Uncharacterized protein</fullName>
    </submittedName>
</protein>